<dbReference type="PANTHER" id="PTHR36847:SF1">
    <property type="entry name" value="AMIDOLIGASE ENZYME"/>
    <property type="match status" value="1"/>
</dbReference>
<evidence type="ECO:0000313" key="2">
    <source>
        <dbReference type="EMBL" id="RPA96613.1"/>
    </source>
</evidence>
<dbReference type="Pfam" id="PF12224">
    <property type="entry name" value="Amidoligase_2"/>
    <property type="match status" value="1"/>
</dbReference>
<dbReference type="PANTHER" id="PTHR36847">
    <property type="entry name" value="AMIDOLIGASE ENZYME"/>
    <property type="match status" value="1"/>
</dbReference>
<evidence type="ECO:0000313" key="3">
    <source>
        <dbReference type="Proteomes" id="UP000276215"/>
    </source>
</evidence>
<dbReference type="EMBL" id="ML120412">
    <property type="protein sequence ID" value="RPA96613.1"/>
    <property type="molecule type" value="Genomic_DNA"/>
</dbReference>
<feature type="region of interest" description="Disordered" evidence="1">
    <location>
        <begin position="1"/>
        <end position="22"/>
    </location>
</feature>
<evidence type="ECO:0000256" key="1">
    <source>
        <dbReference type="SAM" id="MobiDB-lite"/>
    </source>
</evidence>
<protein>
    <recommendedName>
        <fullName evidence="4">Amidoligase enzyme</fullName>
    </recommendedName>
</protein>
<keyword evidence="3" id="KW-1185">Reference proteome</keyword>
<dbReference type="OrthoDB" id="412402at2759"/>
<reference evidence="2 3" key="1">
    <citation type="journal article" date="2018" name="Nat. Ecol. Evol.">
        <title>Pezizomycetes genomes reveal the molecular basis of ectomycorrhizal truffle lifestyle.</title>
        <authorList>
            <person name="Murat C."/>
            <person name="Payen T."/>
            <person name="Noel B."/>
            <person name="Kuo A."/>
            <person name="Morin E."/>
            <person name="Chen J."/>
            <person name="Kohler A."/>
            <person name="Krizsan K."/>
            <person name="Balestrini R."/>
            <person name="Da Silva C."/>
            <person name="Montanini B."/>
            <person name="Hainaut M."/>
            <person name="Levati E."/>
            <person name="Barry K.W."/>
            <person name="Belfiori B."/>
            <person name="Cichocki N."/>
            <person name="Clum A."/>
            <person name="Dockter R.B."/>
            <person name="Fauchery L."/>
            <person name="Guy J."/>
            <person name="Iotti M."/>
            <person name="Le Tacon F."/>
            <person name="Lindquist E.A."/>
            <person name="Lipzen A."/>
            <person name="Malagnac F."/>
            <person name="Mello A."/>
            <person name="Molinier V."/>
            <person name="Miyauchi S."/>
            <person name="Poulain J."/>
            <person name="Riccioni C."/>
            <person name="Rubini A."/>
            <person name="Sitrit Y."/>
            <person name="Splivallo R."/>
            <person name="Traeger S."/>
            <person name="Wang M."/>
            <person name="Zifcakova L."/>
            <person name="Wipf D."/>
            <person name="Zambonelli A."/>
            <person name="Paolocci F."/>
            <person name="Nowrousian M."/>
            <person name="Ottonello S."/>
            <person name="Baldrian P."/>
            <person name="Spatafora J.W."/>
            <person name="Henrissat B."/>
            <person name="Nagy L.G."/>
            <person name="Aury J.M."/>
            <person name="Wincker P."/>
            <person name="Grigoriev I.V."/>
            <person name="Bonfante P."/>
            <person name="Martin F.M."/>
        </authorList>
    </citation>
    <scope>NUCLEOTIDE SEQUENCE [LARGE SCALE GENOMIC DNA]</scope>
    <source>
        <strain evidence="2 3">120613-1</strain>
    </source>
</reference>
<proteinExistence type="predicted"/>
<sequence>MEPELNSHGISIKMTDSDSTSLPDTSLSYRKIYQAANALQTDNTASIMTIGMELEFLLPKSNIPTLGPTYIFDKIRRNLQTLFHSGGISNQTEIHRQNAGDQPDRRKFQLMEEKSCDLFYPDPVTGKTVWCEAIELCTPILRFGSWKWVIPTVVEHLTSEFDCQFNNTTGLHVHVGRGCGWELADAKAIASAVIIFESTLDHYHPPHRRPYVNWCIQSNRYSNGFKSLSKSAIIKELYEAENLDELIKLISPTKFFKYNFNSLKKYGTIEFRQADAAISMDQAVEWINRVISFVTAAVETDPEEFKCWAKDEDPADCCPPENFDRFGVPWVGSRAQVVDFLKEDEFAFGRTNESAAAVQRQRRAAGWGLSITDKVQESLELWIGEPEVEGDRGPLGGNP</sequence>
<dbReference type="AlphaFoldDB" id="A0A3N4JEA9"/>
<gene>
    <name evidence="2" type="ORF">L873DRAFT_1810957</name>
</gene>
<dbReference type="Proteomes" id="UP000276215">
    <property type="component" value="Unassembled WGS sequence"/>
</dbReference>
<name>A0A3N4JEA9_9PEZI</name>
<organism evidence="2 3">
    <name type="scientific">Choiromyces venosus 120613-1</name>
    <dbReference type="NCBI Taxonomy" id="1336337"/>
    <lineage>
        <taxon>Eukaryota</taxon>
        <taxon>Fungi</taxon>
        <taxon>Dikarya</taxon>
        <taxon>Ascomycota</taxon>
        <taxon>Pezizomycotina</taxon>
        <taxon>Pezizomycetes</taxon>
        <taxon>Pezizales</taxon>
        <taxon>Tuberaceae</taxon>
        <taxon>Choiromyces</taxon>
    </lineage>
</organism>
<evidence type="ECO:0008006" key="4">
    <source>
        <dbReference type="Google" id="ProtNLM"/>
    </source>
</evidence>
<dbReference type="InterPro" id="IPR022025">
    <property type="entry name" value="Amidoligase_2"/>
</dbReference>
<accession>A0A3N4JEA9</accession>